<dbReference type="InterPro" id="IPR000683">
    <property type="entry name" value="Gfo/Idh/MocA-like_OxRdtase_N"/>
</dbReference>
<dbReference type="Pfam" id="PF01408">
    <property type="entry name" value="GFO_IDH_MocA"/>
    <property type="match status" value="1"/>
</dbReference>
<evidence type="ECO:0000259" key="1">
    <source>
        <dbReference type="Pfam" id="PF01408"/>
    </source>
</evidence>
<dbReference type="InterPro" id="IPR055170">
    <property type="entry name" value="GFO_IDH_MocA-like_dom"/>
</dbReference>
<dbReference type="InterPro" id="IPR051450">
    <property type="entry name" value="Gfo/Idh/MocA_Oxidoreductases"/>
</dbReference>
<comment type="caution">
    <text evidence="3">The sequence shown here is derived from an EMBL/GenBank/DDBJ whole genome shotgun (WGS) entry which is preliminary data.</text>
</comment>
<sequence>MTQVIVVGSGHWGKNLIRNFYELGSLAGVVEVSPPLQQRVQTKYPDVPLFTNFQEALATNVSAIVLATPAPTHYSLALAALKAGKDVFVEKPMTLRAEDARKLATYADDHDQILMVGHLLLYQPAIDWIRNYLKSGKAGQVNHVATHRLNLGKVRTMENVWWSFAPHDVSIILDLLDNPPIQTVQASGVSRLQTNIADEVHVDLTFESGQTAHLHCSWQWPLKQRGLVAIADKQMVVYDEIQQVVTIHNKQINSQLEAIDDGTTIVDIADEQPLKLECQHFLDCLETRQQPHSDGWNGVAVVNILENVQEVLNG</sequence>
<evidence type="ECO:0000313" key="3">
    <source>
        <dbReference type="EMBL" id="NEZ66560.1"/>
    </source>
</evidence>
<dbReference type="SUPFAM" id="SSF51735">
    <property type="entry name" value="NAD(P)-binding Rossmann-fold domains"/>
    <property type="match status" value="1"/>
</dbReference>
<dbReference type="Pfam" id="PF22725">
    <property type="entry name" value="GFO_IDH_MocA_C3"/>
    <property type="match status" value="1"/>
</dbReference>
<protein>
    <submittedName>
        <fullName evidence="3">Gfo/Idh/MocA family oxidoreductase</fullName>
    </submittedName>
</protein>
<feature type="domain" description="GFO/IDH/MocA-like oxidoreductase" evidence="2">
    <location>
        <begin position="129"/>
        <end position="225"/>
    </location>
</feature>
<dbReference type="GO" id="GO:0000166">
    <property type="term" value="F:nucleotide binding"/>
    <property type="evidence" value="ECO:0007669"/>
    <property type="project" value="InterPro"/>
</dbReference>
<organism evidence="3 4">
    <name type="scientific">Adonisia turfae CCMR0082</name>
    <dbReference type="NCBI Taxonomy" id="2304604"/>
    <lineage>
        <taxon>Bacteria</taxon>
        <taxon>Bacillati</taxon>
        <taxon>Cyanobacteriota</taxon>
        <taxon>Adonisia</taxon>
        <taxon>Adonisia turfae</taxon>
    </lineage>
</organism>
<evidence type="ECO:0000259" key="2">
    <source>
        <dbReference type="Pfam" id="PF22725"/>
    </source>
</evidence>
<proteinExistence type="predicted"/>
<dbReference type="EMBL" id="QZCE01000002">
    <property type="protein sequence ID" value="NEZ66560.1"/>
    <property type="molecule type" value="Genomic_DNA"/>
</dbReference>
<dbReference type="SUPFAM" id="SSF55347">
    <property type="entry name" value="Glyceraldehyde-3-phosphate dehydrogenase-like, C-terminal domain"/>
    <property type="match status" value="1"/>
</dbReference>
<dbReference type="Gene3D" id="3.30.360.10">
    <property type="entry name" value="Dihydrodipicolinate Reductase, domain 2"/>
    <property type="match status" value="1"/>
</dbReference>
<name>A0A6M0SDJ8_9CYAN</name>
<dbReference type="InterPro" id="IPR036291">
    <property type="entry name" value="NAD(P)-bd_dom_sf"/>
</dbReference>
<gene>
    <name evidence="3" type="ORF">D0962_28005</name>
</gene>
<accession>A0A6M0SDJ8</accession>
<dbReference type="Proteomes" id="UP000473574">
    <property type="component" value="Unassembled WGS sequence"/>
</dbReference>
<dbReference type="Gene3D" id="3.40.50.720">
    <property type="entry name" value="NAD(P)-binding Rossmann-like Domain"/>
    <property type="match status" value="1"/>
</dbReference>
<reference evidence="3 4" key="1">
    <citation type="journal article" date="2020" name="Microb. Ecol.">
        <title>Ecogenomics of the Marine Benthic Filamentous Cyanobacterium Adonisia.</title>
        <authorList>
            <person name="Walter J.M."/>
            <person name="Coutinho F.H."/>
            <person name="Leomil L."/>
            <person name="Hargreaves P.I."/>
            <person name="Campeao M.E."/>
            <person name="Vieira V.V."/>
            <person name="Silva B.S."/>
            <person name="Fistarol G.O."/>
            <person name="Salomon P.S."/>
            <person name="Sawabe T."/>
            <person name="Mino S."/>
            <person name="Hosokawa M."/>
            <person name="Miyashita H."/>
            <person name="Maruyama F."/>
            <person name="van Verk M.C."/>
            <person name="Dutilh B.E."/>
            <person name="Thompson C.C."/>
            <person name="Thompson F.L."/>
        </authorList>
    </citation>
    <scope>NUCLEOTIDE SEQUENCE [LARGE SCALE GENOMIC DNA]</scope>
    <source>
        <strain evidence="3 4">CCMR0082</strain>
    </source>
</reference>
<dbReference type="AlphaFoldDB" id="A0A6M0SDJ8"/>
<dbReference type="PANTHER" id="PTHR43377">
    <property type="entry name" value="BILIVERDIN REDUCTASE A"/>
    <property type="match status" value="1"/>
</dbReference>
<dbReference type="PANTHER" id="PTHR43377:SF6">
    <property type="entry name" value="GFO_IDH_MOCA-LIKE OXIDOREDUCTASE N-TERMINAL DOMAIN-CONTAINING PROTEIN"/>
    <property type="match status" value="1"/>
</dbReference>
<evidence type="ECO:0000313" key="4">
    <source>
        <dbReference type="Proteomes" id="UP000473574"/>
    </source>
</evidence>
<feature type="domain" description="Gfo/Idh/MocA-like oxidoreductase N-terminal" evidence="1">
    <location>
        <begin position="3"/>
        <end position="118"/>
    </location>
</feature>
<dbReference type="RefSeq" id="WP_163668833.1">
    <property type="nucleotide sequence ID" value="NZ_QZCE01000002.1"/>
</dbReference>